<dbReference type="EMBL" id="CP099837">
    <property type="protein sequence ID" value="USY22306.1"/>
    <property type="molecule type" value="Genomic_DNA"/>
</dbReference>
<organism evidence="2 3">
    <name type="scientific">Nocardiopsis exhalans</name>
    <dbReference type="NCBI Taxonomy" id="163604"/>
    <lineage>
        <taxon>Bacteria</taxon>
        <taxon>Bacillati</taxon>
        <taxon>Actinomycetota</taxon>
        <taxon>Actinomycetes</taxon>
        <taxon>Streptosporangiales</taxon>
        <taxon>Nocardiopsidaceae</taxon>
        <taxon>Nocardiopsis</taxon>
    </lineage>
</organism>
<keyword evidence="3" id="KW-1185">Reference proteome</keyword>
<dbReference type="RefSeq" id="WP_254421091.1">
    <property type="nucleotide sequence ID" value="NZ_BAAAJB010000046.1"/>
</dbReference>
<feature type="transmembrane region" description="Helical" evidence="1">
    <location>
        <begin position="144"/>
        <end position="165"/>
    </location>
</feature>
<proteinExistence type="predicted"/>
<evidence type="ECO:0000256" key="1">
    <source>
        <dbReference type="SAM" id="Phobius"/>
    </source>
</evidence>
<dbReference type="Proteomes" id="UP001055940">
    <property type="component" value="Chromosome"/>
</dbReference>
<accession>A0ABY5DDA6</accession>
<reference evidence="2" key="1">
    <citation type="submission" date="2022-06" db="EMBL/GenBank/DDBJ databases">
        <authorList>
            <person name="Ping M."/>
        </authorList>
    </citation>
    <scope>NUCLEOTIDE SEQUENCE</scope>
    <source>
        <strain evidence="2">JCM11759T</strain>
    </source>
</reference>
<evidence type="ECO:0000313" key="3">
    <source>
        <dbReference type="Proteomes" id="UP001055940"/>
    </source>
</evidence>
<feature type="transmembrane region" description="Helical" evidence="1">
    <location>
        <begin position="36"/>
        <end position="54"/>
    </location>
</feature>
<sequence>MRSALVWIGAGLLLGSALWALATAFAIGEGLLEEVGGWWIAAVVIACFVLAFGIRWQEHPHVYVSDHSTVLYRCWMVLFCLAGLALLGLYSLADPFRFFGSVPLFDTLSPFVHLWLAMCAFALGAVFMLLSWRVPNPRPFGRSMTLLGAGALAVVVLGGAIVLVVPREQHRVADELGEPAPVPAEVSQVGWEWQPPQGASVVEVRVGSHGPLALLRDGVVSLDGETGEVLWSYLRPHDPVHDVWRDDGSVFVSYETRAAWGDSGQLVTVRLDERTGEVRGETAVALPDWPEEPFREPGAVKREALSLPEECVVSSWDVQSHDGFLLAPVGCLVDADTETLESVARSGSPFDWPDVEVDVMVVAVDRFEERELWHTEWPARSEEDFHFPRLSLVEGPPGEQQVLLKEGWREGVALLDLGTGEEVVALPDDLMAGDSSRTWVSYADPDGSVVAVDTTERGRWEEPQFTFHQVNAAGEIIDTAVVEGAHLENVVDTSGIAVLDGSLLIGWDGHVVDAPFGEVTQWSAESFLPVSDVSGAGLKVVPGAVVVSEGGKPGLTGMVP</sequence>
<feature type="transmembrane region" description="Helical" evidence="1">
    <location>
        <begin position="75"/>
        <end position="93"/>
    </location>
</feature>
<evidence type="ECO:0000313" key="2">
    <source>
        <dbReference type="EMBL" id="USY22306.1"/>
    </source>
</evidence>
<dbReference type="InterPro" id="IPR011047">
    <property type="entry name" value="Quinoprotein_ADH-like_sf"/>
</dbReference>
<feature type="transmembrane region" description="Helical" evidence="1">
    <location>
        <begin position="113"/>
        <end position="132"/>
    </location>
</feature>
<protein>
    <submittedName>
        <fullName evidence="2">Uncharacterized protein</fullName>
    </submittedName>
</protein>
<keyword evidence="1" id="KW-1133">Transmembrane helix</keyword>
<keyword evidence="1" id="KW-0472">Membrane</keyword>
<name>A0ABY5DDA6_9ACTN</name>
<keyword evidence="1" id="KW-0812">Transmembrane</keyword>
<gene>
    <name evidence="2" type="ORF">NE857_12260</name>
</gene>
<dbReference type="SUPFAM" id="SSF50998">
    <property type="entry name" value="Quinoprotein alcohol dehydrogenase-like"/>
    <property type="match status" value="1"/>
</dbReference>